<sequence length="694" mass="69891">MAHVAVHPRFAEAPLMFLHSLPYSPSCDICGNSASGTPFWHDITQRDAGSSVDVCTRCFPAPPGDSSAASTEGVTVASATSLLLDSKASSAQEAGSLGHLVRELLQGVKADEAASTAPRRKTAIPKPKAKSPEVGAALWAAPPARFRNPLIGTDTVIASSDALKRASLAMGPDGTSDGASRVLAALGLLMPEGEAAALLEASDQQQSKQRATISGIGPFASTGSSEDGMPHFPMPDGMSRQGSDLVTIAASGGSVFSLAPRTSSPLPDLDTEADSAGPELDEKAGPVEAELSLDPEPILAACPTSPAAAAAGAAGQHVCDQDGDAAPDLGQGADEVPETASPVGATAWWHVDAPAWSDGSTPSAAMAPAGAAAAAAASAAEGAEGRLEAQFARVLATALCEPAASCRLLFRPTLALRALVRKAAALSQRVAAVALASPAEACESLTDVVYPALLSAFEADDELRASGAEGDAMTEVAAMREFAQALGSDPDEAAKLLQAALATSAASGRSGAGSAPSSRRQALRVAEALLSPAPLDNTGTDDGDLPAGSQKELKAAFEAAGACSGSRNGAVAHFCAGLANTLALRLAILGAVARFDEMDPALEAKALDGAQTVAAAWAESRPSMEAELEGLPSEVRGRIERLDADLKAAAAKFGATSKANTLAWSTGTTIPSKILLGTWYPEAASDAASGVPSM</sequence>
<dbReference type="EMBL" id="VLTL01000179">
    <property type="protein sequence ID" value="KAA0155818.1"/>
    <property type="molecule type" value="Genomic_DNA"/>
</dbReference>
<feature type="compositionally biased region" description="Polar residues" evidence="1">
    <location>
        <begin position="202"/>
        <end position="212"/>
    </location>
</feature>
<dbReference type="Proteomes" id="UP000324907">
    <property type="component" value="Unassembled WGS sequence"/>
</dbReference>
<evidence type="ECO:0000313" key="6">
    <source>
        <dbReference type="Proteomes" id="UP000324907"/>
    </source>
</evidence>
<dbReference type="Proteomes" id="UP000323011">
    <property type="component" value="Unassembled WGS sequence"/>
</dbReference>
<feature type="region of interest" description="Disordered" evidence="1">
    <location>
        <begin position="313"/>
        <end position="339"/>
    </location>
</feature>
<gene>
    <name evidence="3" type="ORF">FNF28_06678</name>
    <name evidence="2" type="ORF">FNF29_03554</name>
    <name evidence="4" type="ORF">FNF31_03892</name>
</gene>
<dbReference type="EMBL" id="VLTN01000018">
    <property type="protein sequence ID" value="KAA0153034.1"/>
    <property type="molecule type" value="Genomic_DNA"/>
</dbReference>
<evidence type="ECO:0000256" key="1">
    <source>
        <dbReference type="SAM" id="MobiDB-lite"/>
    </source>
</evidence>
<reference evidence="5 6" key="1">
    <citation type="submission" date="2019-07" db="EMBL/GenBank/DDBJ databases">
        <title>Genomes of Cafeteria roenbergensis.</title>
        <authorList>
            <person name="Fischer M.G."/>
            <person name="Hackl T."/>
            <person name="Roman M."/>
        </authorList>
    </citation>
    <scope>NUCLEOTIDE SEQUENCE [LARGE SCALE GENOMIC DNA]</scope>
    <source>
        <strain evidence="2 5">BVI</strain>
        <strain evidence="4 7">Cflag</strain>
        <strain evidence="3 6">RCC970-E3</strain>
    </source>
</reference>
<evidence type="ECO:0000313" key="7">
    <source>
        <dbReference type="Proteomes" id="UP000325113"/>
    </source>
</evidence>
<organism evidence="2 5">
    <name type="scientific">Cafeteria roenbergensis</name>
    <name type="common">Marine flagellate</name>
    <dbReference type="NCBI Taxonomy" id="33653"/>
    <lineage>
        <taxon>Eukaryota</taxon>
        <taxon>Sar</taxon>
        <taxon>Stramenopiles</taxon>
        <taxon>Bigyra</taxon>
        <taxon>Opalozoa</taxon>
        <taxon>Bicosoecida</taxon>
        <taxon>Cafeteriaceae</taxon>
        <taxon>Cafeteria</taxon>
    </lineage>
</organism>
<proteinExistence type="predicted"/>
<dbReference type="AlphaFoldDB" id="A0A5A8CKH5"/>
<name>A0A5A8CKH5_CAFRO</name>
<comment type="caution">
    <text evidence="2">The sequence shown here is derived from an EMBL/GenBank/DDBJ whole genome shotgun (WGS) entry which is preliminary data.</text>
</comment>
<feature type="region of interest" description="Disordered" evidence="1">
    <location>
        <begin position="111"/>
        <end position="131"/>
    </location>
</feature>
<dbReference type="EMBL" id="VLTM01000037">
    <property type="protein sequence ID" value="KAA0161278.1"/>
    <property type="molecule type" value="Genomic_DNA"/>
</dbReference>
<dbReference type="Proteomes" id="UP000325113">
    <property type="component" value="Unassembled WGS sequence"/>
</dbReference>
<feature type="region of interest" description="Disordered" evidence="1">
    <location>
        <begin position="200"/>
        <end position="242"/>
    </location>
</feature>
<evidence type="ECO:0000313" key="5">
    <source>
        <dbReference type="Proteomes" id="UP000323011"/>
    </source>
</evidence>
<protein>
    <submittedName>
        <fullName evidence="2">Uncharacterized protein</fullName>
    </submittedName>
</protein>
<evidence type="ECO:0000313" key="2">
    <source>
        <dbReference type="EMBL" id="KAA0153034.1"/>
    </source>
</evidence>
<accession>A0A5A8CKH5</accession>
<keyword evidence="5" id="KW-1185">Reference proteome</keyword>
<evidence type="ECO:0000313" key="4">
    <source>
        <dbReference type="EMBL" id="KAA0161278.1"/>
    </source>
</evidence>
<feature type="region of interest" description="Disordered" evidence="1">
    <location>
        <begin position="258"/>
        <end position="284"/>
    </location>
</feature>
<evidence type="ECO:0000313" key="3">
    <source>
        <dbReference type="EMBL" id="KAA0155818.1"/>
    </source>
</evidence>
<feature type="compositionally biased region" description="Basic residues" evidence="1">
    <location>
        <begin position="118"/>
        <end position="129"/>
    </location>
</feature>